<evidence type="ECO:0000313" key="2">
    <source>
        <dbReference type="Proteomes" id="UP001234297"/>
    </source>
</evidence>
<protein>
    <submittedName>
        <fullName evidence="1">Uncharacterized protein</fullName>
    </submittedName>
</protein>
<keyword evidence="2" id="KW-1185">Reference proteome</keyword>
<comment type="caution">
    <text evidence="1">The sequence shown here is derived from an EMBL/GenBank/DDBJ whole genome shotgun (WGS) entry which is preliminary data.</text>
</comment>
<accession>A0ACC2MNM6</accession>
<organism evidence="1 2">
    <name type="scientific">Persea americana</name>
    <name type="common">Avocado</name>
    <dbReference type="NCBI Taxonomy" id="3435"/>
    <lineage>
        <taxon>Eukaryota</taxon>
        <taxon>Viridiplantae</taxon>
        <taxon>Streptophyta</taxon>
        <taxon>Embryophyta</taxon>
        <taxon>Tracheophyta</taxon>
        <taxon>Spermatophyta</taxon>
        <taxon>Magnoliopsida</taxon>
        <taxon>Magnoliidae</taxon>
        <taxon>Laurales</taxon>
        <taxon>Lauraceae</taxon>
        <taxon>Persea</taxon>
    </lineage>
</organism>
<gene>
    <name evidence="1" type="ORF">MRB53_000277</name>
</gene>
<name>A0ACC2MNM6_PERAE</name>
<reference evidence="1 2" key="1">
    <citation type="journal article" date="2022" name="Hortic Res">
        <title>A haplotype resolved chromosomal level avocado genome allows analysis of novel avocado genes.</title>
        <authorList>
            <person name="Nath O."/>
            <person name="Fletcher S.J."/>
            <person name="Hayward A."/>
            <person name="Shaw L.M."/>
            <person name="Masouleh A.K."/>
            <person name="Furtado A."/>
            <person name="Henry R.J."/>
            <person name="Mitter N."/>
        </authorList>
    </citation>
    <scope>NUCLEOTIDE SEQUENCE [LARGE SCALE GENOMIC DNA]</scope>
    <source>
        <strain evidence="2">cv. Hass</strain>
    </source>
</reference>
<dbReference type="Proteomes" id="UP001234297">
    <property type="component" value="Chromosome 1"/>
</dbReference>
<proteinExistence type="predicted"/>
<sequence>MTYQSKGISETISGTCAISTKRQGYFRKSISTSYPYPPSPSEAPLHKLSPLPPRQRNNPKMNREKLMKMAGAVRTGGKGSMRRKKKAVHKTTTTDDKRLQSTLKRIGVNAIPAIEEVNIFKDDLVIQFVNPKVQASIAANTWVVSGTPQTRKLQDMLPSIINQLGPDNLDNLRKIAEQFQKQGPGATVEDDDNDVPELVAGETFEEAANEGQTS</sequence>
<dbReference type="EMBL" id="CM056809">
    <property type="protein sequence ID" value="KAJ8647254.1"/>
    <property type="molecule type" value="Genomic_DNA"/>
</dbReference>
<evidence type="ECO:0000313" key="1">
    <source>
        <dbReference type="EMBL" id="KAJ8647254.1"/>
    </source>
</evidence>